<dbReference type="GO" id="GO:0016020">
    <property type="term" value="C:membrane"/>
    <property type="evidence" value="ECO:0007669"/>
    <property type="project" value="UniProtKB-SubCell"/>
</dbReference>
<evidence type="ECO:0000256" key="5">
    <source>
        <dbReference type="SAM" id="MobiDB-lite"/>
    </source>
</evidence>
<dbReference type="InterPro" id="IPR037185">
    <property type="entry name" value="EmrE-like"/>
</dbReference>
<feature type="transmembrane region" description="Helical" evidence="6">
    <location>
        <begin position="372"/>
        <end position="396"/>
    </location>
</feature>
<feature type="region of interest" description="Disordered" evidence="5">
    <location>
        <begin position="422"/>
        <end position="443"/>
    </location>
</feature>
<feature type="compositionally biased region" description="Polar residues" evidence="5">
    <location>
        <begin position="488"/>
        <end position="504"/>
    </location>
</feature>
<evidence type="ECO:0000256" key="1">
    <source>
        <dbReference type="ARBA" id="ARBA00004141"/>
    </source>
</evidence>
<keyword evidence="4 6" id="KW-0472">Membrane</keyword>
<feature type="transmembrane region" description="Helical" evidence="6">
    <location>
        <begin position="345"/>
        <end position="366"/>
    </location>
</feature>
<dbReference type="PANTHER" id="PTHR12570">
    <property type="match status" value="1"/>
</dbReference>
<dbReference type="PANTHER" id="PTHR12570:SF82">
    <property type="entry name" value="NIPA-LIKE PROTEIN 3"/>
    <property type="match status" value="1"/>
</dbReference>
<dbReference type="Proteomes" id="UP000237144">
    <property type="component" value="Unassembled WGS sequence"/>
</dbReference>
<comment type="subcellular location">
    <subcellularLocation>
        <location evidence="1">Membrane</location>
        <topology evidence="1">Multi-pass membrane protein</topology>
    </subcellularLocation>
</comment>
<evidence type="ECO:0000313" key="8">
    <source>
        <dbReference type="Proteomes" id="UP000237144"/>
    </source>
</evidence>
<dbReference type="InterPro" id="IPR008521">
    <property type="entry name" value="Mg_trans_NIPA"/>
</dbReference>
<accession>A0A2S5B993</accession>
<feature type="transmembrane region" description="Helical" evidence="6">
    <location>
        <begin position="315"/>
        <end position="333"/>
    </location>
</feature>
<evidence type="ECO:0000256" key="2">
    <source>
        <dbReference type="ARBA" id="ARBA00022692"/>
    </source>
</evidence>
<dbReference type="Pfam" id="PF05653">
    <property type="entry name" value="Mg_trans_NIPA"/>
    <property type="match status" value="2"/>
</dbReference>
<feature type="transmembrane region" description="Helical" evidence="6">
    <location>
        <begin position="59"/>
        <end position="77"/>
    </location>
</feature>
<gene>
    <name evidence="7" type="ORF">BMF94_3685</name>
</gene>
<keyword evidence="2 6" id="KW-0812">Transmembrane</keyword>
<dbReference type="EMBL" id="PJQD01000038">
    <property type="protein sequence ID" value="POY73350.1"/>
    <property type="molecule type" value="Genomic_DNA"/>
</dbReference>
<dbReference type="GO" id="GO:0015095">
    <property type="term" value="F:magnesium ion transmembrane transporter activity"/>
    <property type="evidence" value="ECO:0007669"/>
    <property type="project" value="InterPro"/>
</dbReference>
<feature type="transmembrane region" description="Helical" evidence="6">
    <location>
        <begin position="164"/>
        <end position="182"/>
    </location>
</feature>
<protein>
    <submittedName>
        <fullName evidence="7">Uncharacterized protein</fullName>
    </submittedName>
</protein>
<dbReference type="AlphaFoldDB" id="A0A2S5B993"/>
<evidence type="ECO:0000313" key="7">
    <source>
        <dbReference type="EMBL" id="POY73350.1"/>
    </source>
</evidence>
<feature type="transmembrane region" description="Helical" evidence="6">
    <location>
        <begin position="15"/>
        <end position="38"/>
    </location>
</feature>
<keyword evidence="8" id="KW-1185">Reference proteome</keyword>
<sequence>MQNQTDLYEPKTYRAIDFVIGLLITLAASLTNALGLNVTKLDYNRQAVLPPNQRRPDYLRPYWLLGLILYIASQVVGSTLALEFMRAEYVAPLGSSSLIFNILFAYLLVGTSITKLDVVGTLTIIVGVVGVVVFGNMRIKTDKIDAESNLSLSLLKELWGRSDWIIFLTFLELTTVAFWWLSRIAHEVCMARVIDERGEDDRDGSGVDAMLEGGGGRRVANPYEGQGFVGQVKSFRDAWHRKQGRIRRVVKQALERWTSARPDSSIRQLAAFAWAVTSGLLSGQTLILAKSGVKLVTSAIHKSDPNEANQFTSPLSWFIVILLVVCAITQVYALQLALKCFDATFVVPVLFATYTTSGFIISLVYLDQTKTYKLHVFLLIWLSIAILIAGVVMLSLKKQPRIRAARSASSASVAQNPFDDSTGAAEGLGPDSPAKPGLARGYTNASADVGGDLEAAKSGSSAAAEGDEAEKRKGQGWLSRFFGGGAPSTSVGDSVASISSTLQVPSGGRPNEMSQSARRKQSGVERLEDADSVLASERASQKGAEELEMDEVDDLGRYAESIRSDAKGSGRAGVYERNEGGGDDDDFGDFERATGAERVDDTVLGQR</sequence>
<dbReference type="SUPFAM" id="SSF103481">
    <property type="entry name" value="Multidrug resistance efflux transporter EmrE"/>
    <property type="match status" value="1"/>
</dbReference>
<evidence type="ECO:0000256" key="3">
    <source>
        <dbReference type="ARBA" id="ARBA00022989"/>
    </source>
</evidence>
<dbReference type="OrthoDB" id="165382at2759"/>
<reference evidence="7 8" key="1">
    <citation type="journal article" date="2018" name="Front. Microbiol.">
        <title>Prospects for Fungal Bioremediation of Acidic Radioactive Waste Sites: Characterization and Genome Sequence of Rhodotorula taiwanensis MD1149.</title>
        <authorList>
            <person name="Tkavc R."/>
            <person name="Matrosova V.Y."/>
            <person name="Grichenko O.E."/>
            <person name="Gostincar C."/>
            <person name="Volpe R.P."/>
            <person name="Klimenkova P."/>
            <person name="Gaidamakova E.K."/>
            <person name="Zhou C.E."/>
            <person name="Stewart B.J."/>
            <person name="Lyman M.G."/>
            <person name="Malfatti S.A."/>
            <person name="Rubinfeld B."/>
            <person name="Courtot M."/>
            <person name="Singh J."/>
            <person name="Dalgard C.L."/>
            <person name="Hamilton T."/>
            <person name="Frey K.G."/>
            <person name="Gunde-Cimerman N."/>
            <person name="Dugan L."/>
            <person name="Daly M.J."/>
        </authorList>
    </citation>
    <scope>NUCLEOTIDE SEQUENCE [LARGE SCALE GENOMIC DNA]</scope>
    <source>
        <strain evidence="7 8">MD1149</strain>
    </source>
</reference>
<evidence type="ECO:0000256" key="6">
    <source>
        <dbReference type="SAM" id="Phobius"/>
    </source>
</evidence>
<comment type="caution">
    <text evidence="7">The sequence shown here is derived from an EMBL/GenBank/DDBJ whole genome shotgun (WGS) entry which is preliminary data.</text>
</comment>
<dbReference type="Gene3D" id="1.10.3730.20">
    <property type="match status" value="1"/>
</dbReference>
<organism evidence="7 8">
    <name type="scientific">Rhodotorula taiwanensis</name>
    <dbReference type="NCBI Taxonomy" id="741276"/>
    <lineage>
        <taxon>Eukaryota</taxon>
        <taxon>Fungi</taxon>
        <taxon>Dikarya</taxon>
        <taxon>Basidiomycota</taxon>
        <taxon>Pucciniomycotina</taxon>
        <taxon>Microbotryomycetes</taxon>
        <taxon>Sporidiobolales</taxon>
        <taxon>Sporidiobolaceae</taxon>
        <taxon>Rhodotorula</taxon>
    </lineage>
</organism>
<evidence type="ECO:0000256" key="4">
    <source>
        <dbReference type="ARBA" id="ARBA00023136"/>
    </source>
</evidence>
<feature type="transmembrane region" description="Helical" evidence="6">
    <location>
        <begin position="116"/>
        <end position="135"/>
    </location>
</feature>
<feature type="compositionally biased region" description="Basic and acidic residues" evidence="5">
    <location>
        <begin position="554"/>
        <end position="580"/>
    </location>
</feature>
<feature type="compositionally biased region" description="Basic and acidic residues" evidence="5">
    <location>
        <begin position="589"/>
        <end position="601"/>
    </location>
</feature>
<keyword evidence="3 6" id="KW-1133">Transmembrane helix</keyword>
<feature type="transmembrane region" description="Helical" evidence="6">
    <location>
        <begin position="89"/>
        <end position="109"/>
    </location>
</feature>
<feature type="region of interest" description="Disordered" evidence="5">
    <location>
        <begin position="488"/>
        <end position="607"/>
    </location>
</feature>
<name>A0A2S5B993_9BASI</name>
<proteinExistence type="predicted"/>